<dbReference type="AlphaFoldDB" id="A0A7G9GDF3"/>
<keyword evidence="2" id="KW-1185">Reference proteome</keyword>
<dbReference type="InterPro" id="IPR038071">
    <property type="entry name" value="UROD/MetE-like_sf"/>
</dbReference>
<evidence type="ECO:0000313" key="2">
    <source>
        <dbReference type="Proteomes" id="UP000515860"/>
    </source>
</evidence>
<name>A0A7G9GDF3_9FIRM</name>
<dbReference type="Gene3D" id="3.20.20.210">
    <property type="match status" value="1"/>
</dbReference>
<proteinExistence type="predicted"/>
<accession>A0A7G9GDF3</accession>
<protein>
    <recommendedName>
        <fullName evidence="3">Uroporphyrinogen decarboxylase (URO-D) domain-containing protein</fullName>
    </recommendedName>
</protein>
<sequence>MTNDKKEAKLRRENRIRETVELKAADRVPFVPQIGNFYALGYGLTIQNVMEDIRTLLPVMEKYVETYDPDMVYAPSFYPAAALECSEYSNARWPGDYHRLPENTPYQFIDREYMEEEEYEEYLRDPSGFLFSRVLPQKYLGFQGLSFLKAPVLCGQAVFRLAALGLPQVKGALQRMIATGEALQENLAGVAEVNGHVQELGYPLLGDSVMVTPFDDFADNVRGLIATIIDMKSDPERLNEVLLRWGDATIPAGVAQAKRAGSRFVFIPLHCGADNFMSLEDYNRHYWPHLKRLLLALIEAGLVPVPLCEGRYTSRLETLTDIPAGKVIYFFEDVDLKRAKQILTGHACFGAGMKTQLLLEGSSAAAVEEETKKTLDICAPGGGFIMTNSLSMDNVEHRCFEAWRDATRKYGGY</sequence>
<evidence type="ECO:0008006" key="3">
    <source>
        <dbReference type="Google" id="ProtNLM"/>
    </source>
</evidence>
<dbReference type="EMBL" id="CP060635">
    <property type="protein sequence ID" value="QNM08835.1"/>
    <property type="molecule type" value="Genomic_DNA"/>
</dbReference>
<dbReference type="RefSeq" id="WP_118645436.1">
    <property type="nucleotide sequence ID" value="NZ_CP060635.1"/>
</dbReference>
<organism evidence="1 2">
    <name type="scientific">Wansuia hejianensis</name>
    <dbReference type="NCBI Taxonomy" id="2763667"/>
    <lineage>
        <taxon>Bacteria</taxon>
        <taxon>Bacillati</taxon>
        <taxon>Bacillota</taxon>
        <taxon>Clostridia</taxon>
        <taxon>Lachnospirales</taxon>
        <taxon>Lachnospiraceae</taxon>
        <taxon>Wansuia</taxon>
    </lineage>
</organism>
<gene>
    <name evidence="1" type="ORF">H9Q79_00505</name>
</gene>
<dbReference type="KEGG" id="whj:H9Q79_00505"/>
<reference evidence="1 2" key="1">
    <citation type="submission" date="2020-08" db="EMBL/GenBank/DDBJ databases">
        <authorList>
            <person name="Liu C."/>
            <person name="Sun Q."/>
        </authorList>
    </citation>
    <scope>NUCLEOTIDE SEQUENCE [LARGE SCALE GENOMIC DNA]</scope>
    <source>
        <strain evidence="1 2">NSJ-29</strain>
    </source>
</reference>
<dbReference type="SUPFAM" id="SSF51726">
    <property type="entry name" value="UROD/MetE-like"/>
    <property type="match status" value="1"/>
</dbReference>
<dbReference type="Proteomes" id="UP000515860">
    <property type="component" value="Chromosome"/>
</dbReference>
<evidence type="ECO:0000313" key="1">
    <source>
        <dbReference type="EMBL" id="QNM08835.1"/>
    </source>
</evidence>